<proteinExistence type="predicted"/>
<reference evidence="1" key="2">
    <citation type="journal article" date="2008" name="PLoS Biol.">
        <title>Population genomic analysis of strain variation in Leptospirillum group II bacteria involved in acid mine drainage formation.</title>
        <authorList>
            <person name="Simmons S.L."/>
            <person name="Dibartolo G."/>
            <person name="Denef V.J."/>
            <person name="Goltsman D.S."/>
            <person name="Thelen M.P."/>
            <person name="Banfield J.F."/>
        </authorList>
    </citation>
    <scope>NUCLEOTIDE SEQUENCE [LARGE SCALE GENOMIC DNA]</scope>
</reference>
<protein>
    <recommendedName>
        <fullName evidence="2">Phage P1-related protein</fullName>
    </recommendedName>
</protein>
<name>B6AN46_9BACT</name>
<evidence type="ECO:0008006" key="2">
    <source>
        <dbReference type="Google" id="ProtNLM"/>
    </source>
</evidence>
<dbReference type="AlphaFoldDB" id="B6AN46"/>
<organism evidence="1">
    <name type="scientific">Leptospirillum sp. Group II '5-way CG'</name>
    <dbReference type="NCBI Taxonomy" id="419541"/>
    <lineage>
        <taxon>Bacteria</taxon>
        <taxon>Pseudomonadati</taxon>
        <taxon>Nitrospirota</taxon>
        <taxon>Nitrospiria</taxon>
        <taxon>Nitrospirales</taxon>
        <taxon>Nitrospiraceae</taxon>
        <taxon>Leptospirillum</taxon>
    </lineage>
</organism>
<reference evidence="1" key="1">
    <citation type="journal article" date="2004" name="Nature">
        <title>Community structure and metabolism through reconstruction of microbial genomes from the environment.</title>
        <authorList>
            <person name="Tyson G.W."/>
            <person name="Chapman J."/>
            <person name="Hugenholtz P."/>
            <person name="Allen E.E."/>
            <person name="Ram R.J."/>
            <person name="Richardson P.M."/>
            <person name="Solovyev V.V."/>
            <person name="Rubin E.M."/>
            <person name="Rokhsar D.S."/>
            <person name="Banfield J.F."/>
        </authorList>
    </citation>
    <scope>NUCLEOTIDE SEQUENCE [LARGE SCALE GENOMIC DNA]</scope>
</reference>
<gene>
    <name evidence="1" type="ORF">CGL2_11389059a</name>
</gene>
<dbReference type="EMBL" id="DS995259">
    <property type="protein sequence ID" value="EDZ39903.1"/>
    <property type="molecule type" value="Genomic_DNA"/>
</dbReference>
<sequence length="161" mass="19960">MYYPEWLPELFSVDPWREKTYEELYSLFEKDFKGSQPKFEDKVIWFFPDMEDGKERIFWHLTSREDKETGQRLPDLRRCERLPWVRPILDHPEKSEVLVWDHREGDGDVKTYFWVENFNFVVILKKYPDGNRRLITSFWLEYDNTKKKLRKKFESRISHEN</sequence>
<accession>B6AN46</accession>
<evidence type="ECO:0000313" key="1">
    <source>
        <dbReference type="EMBL" id="EDZ39903.1"/>
    </source>
</evidence>